<keyword evidence="1" id="KW-0732">Signal</keyword>
<evidence type="ECO:0000313" key="3">
    <source>
        <dbReference type="Proteomes" id="UP001198862"/>
    </source>
</evidence>
<feature type="signal peptide" evidence="1">
    <location>
        <begin position="1"/>
        <end position="19"/>
    </location>
</feature>
<dbReference type="RefSeq" id="WP_230551748.1">
    <property type="nucleotide sequence ID" value="NZ_JAJISD010000007.1"/>
</dbReference>
<dbReference type="EMBL" id="JAJISD010000007">
    <property type="protein sequence ID" value="MCC8430588.1"/>
    <property type="molecule type" value="Genomic_DNA"/>
</dbReference>
<protein>
    <recommendedName>
        <fullName evidence="4">DUF5666 domain-containing protein</fullName>
    </recommendedName>
</protein>
<dbReference type="Proteomes" id="UP001198862">
    <property type="component" value="Unassembled WGS sequence"/>
</dbReference>
<comment type="caution">
    <text evidence="2">The sequence shown here is derived from an EMBL/GenBank/DDBJ whole genome shotgun (WGS) entry which is preliminary data.</text>
</comment>
<proteinExistence type="predicted"/>
<keyword evidence="3" id="KW-1185">Reference proteome</keyword>
<evidence type="ECO:0008006" key="4">
    <source>
        <dbReference type="Google" id="ProtNLM"/>
    </source>
</evidence>
<sequence length="123" mass="12434">MKKFLIAVALMLWAGMAVAQHNHAATKGPNGGPVHDVAGVHAELVMSGNTVTINLLDEANKPTSAKGFSGSVLIVSGSSRETVQLAVSSDNSLKGDAKAAIPSGAQVTLVLKNAAGKSGQAKF</sequence>
<name>A0ABS8KX12_9HYPH</name>
<evidence type="ECO:0000313" key="2">
    <source>
        <dbReference type="EMBL" id="MCC8430588.1"/>
    </source>
</evidence>
<gene>
    <name evidence="2" type="ORF">LJ725_16570</name>
</gene>
<feature type="chain" id="PRO_5046859663" description="DUF5666 domain-containing protein" evidence="1">
    <location>
        <begin position="20"/>
        <end position="123"/>
    </location>
</feature>
<reference evidence="2 3" key="1">
    <citation type="submission" date="2021-11" db="EMBL/GenBank/DDBJ databases">
        <authorList>
            <person name="Lee D.-H."/>
            <person name="Kim S.-B."/>
        </authorList>
    </citation>
    <scope>NUCLEOTIDE SEQUENCE [LARGE SCALE GENOMIC DNA]</scope>
    <source>
        <strain evidence="2 3">KCTC 52223</strain>
    </source>
</reference>
<evidence type="ECO:0000256" key="1">
    <source>
        <dbReference type="SAM" id="SignalP"/>
    </source>
</evidence>
<organism evidence="2 3">
    <name type="scientific">Reyranella aquatilis</name>
    <dbReference type="NCBI Taxonomy" id="2035356"/>
    <lineage>
        <taxon>Bacteria</taxon>
        <taxon>Pseudomonadati</taxon>
        <taxon>Pseudomonadota</taxon>
        <taxon>Alphaproteobacteria</taxon>
        <taxon>Hyphomicrobiales</taxon>
        <taxon>Reyranellaceae</taxon>
        <taxon>Reyranella</taxon>
    </lineage>
</organism>
<accession>A0ABS8KX12</accession>